<feature type="domain" description="DUF2520" evidence="2">
    <location>
        <begin position="141"/>
        <end position="264"/>
    </location>
</feature>
<dbReference type="RefSeq" id="WP_206727142.1">
    <property type="nucleotide sequence ID" value="NZ_CP071090.1"/>
</dbReference>
<feature type="domain" description="Putative oxidoreductase/dehydrogenase Rossmann-like" evidence="1">
    <location>
        <begin position="16"/>
        <end position="112"/>
    </location>
</feature>
<reference evidence="3 4" key="1">
    <citation type="submission" date="2021-02" db="EMBL/GenBank/DDBJ databases">
        <title>De Novo genome assembly of isolated myxobacteria.</title>
        <authorList>
            <person name="Stevens D.C."/>
        </authorList>
    </citation>
    <scope>NUCLEOTIDE SEQUENCE [LARGE SCALE GENOMIC DNA]</scope>
    <source>
        <strain evidence="4">SCPEA02</strain>
    </source>
</reference>
<dbReference type="InterPro" id="IPR008927">
    <property type="entry name" value="6-PGluconate_DH-like_C_sf"/>
</dbReference>
<protein>
    <submittedName>
        <fullName evidence="3">DUF2520 domain-containing protein</fullName>
    </submittedName>
</protein>
<evidence type="ECO:0000313" key="4">
    <source>
        <dbReference type="Proteomes" id="UP000662747"/>
    </source>
</evidence>
<gene>
    <name evidence="3" type="ORF">JY651_11920</name>
</gene>
<organism evidence="3 4">
    <name type="scientific">Pyxidicoccus parkwayensis</name>
    <dbReference type="NCBI Taxonomy" id="2813578"/>
    <lineage>
        <taxon>Bacteria</taxon>
        <taxon>Pseudomonadati</taxon>
        <taxon>Myxococcota</taxon>
        <taxon>Myxococcia</taxon>
        <taxon>Myxococcales</taxon>
        <taxon>Cystobacterineae</taxon>
        <taxon>Myxococcaceae</taxon>
        <taxon>Pyxidicoccus</taxon>
    </lineage>
</organism>
<dbReference type="Proteomes" id="UP000662747">
    <property type="component" value="Chromosome"/>
</dbReference>
<dbReference type="InterPro" id="IPR036291">
    <property type="entry name" value="NAD(P)-bd_dom_sf"/>
</dbReference>
<dbReference type="PANTHER" id="PTHR40459:SF1">
    <property type="entry name" value="CONSERVED HYPOTHETICAL ALANINE AND LEUCINE RICH PROTEIN"/>
    <property type="match status" value="1"/>
</dbReference>
<dbReference type="Pfam" id="PF10727">
    <property type="entry name" value="Rossmann-like"/>
    <property type="match status" value="1"/>
</dbReference>
<dbReference type="Gene3D" id="3.40.50.720">
    <property type="entry name" value="NAD(P)-binding Rossmann-like Domain"/>
    <property type="match status" value="1"/>
</dbReference>
<proteinExistence type="predicted"/>
<evidence type="ECO:0000259" key="1">
    <source>
        <dbReference type="Pfam" id="PF10727"/>
    </source>
</evidence>
<accession>A0ABX7P5C2</accession>
<dbReference type="Pfam" id="PF10728">
    <property type="entry name" value="DUF2520"/>
    <property type="match status" value="1"/>
</dbReference>
<keyword evidence="4" id="KW-1185">Reference proteome</keyword>
<dbReference type="Gene3D" id="1.10.1040.20">
    <property type="entry name" value="ProC-like, C-terminal domain"/>
    <property type="match status" value="1"/>
</dbReference>
<dbReference type="InterPro" id="IPR018931">
    <property type="entry name" value="DUF2520"/>
</dbReference>
<dbReference type="InterPro" id="IPR037108">
    <property type="entry name" value="TM1727-like_C_sf"/>
</dbReference>
<dbReference type="SUPFAM" id="SSF48179">
    <property type="entry name" value="6-phosphogluconate dehydrogenase C-terminal domain-like"/>
    <property type="match status" value="1"/>
</dbReference>
<dbReference type="InterPro" id="IPR019665">
    <property type="entry name" value="OxRdtase/DH_put_Rossmann_dom"/>
</dbReference>
<dbReference type="SUPFAM" id="SSF51735">
    <property type="entry name" value="NAD(P)-binding Rossmann-fold domains"/>
    <property type="match status" value="1"/>
</dbReference>
<evidence type="ECO:0000313" key="3">
    <source>
        <dbReference type="EMBL" id="QSQ25587.1"/>
    </source>
</evidence>
<dbReference type="EMBL" id="CP071090">
    <property type="protein sequence ID" value="QSQ25587.1"/>
    <property type="molecule type" value="Genomic_DNA"/>
</dbReference>
<dbReference type="PANTHER" id="PTHR40459">
    <property type="entry name" value="CONSERVED HYPOTHETICAL ALANINE AND LEUCINE RICH PROTEIN"/>
    <property type="match status" value="1"/>
</dbReference>
<sequence length="286" mass="29658">MPVRSTRKRSPSVSRPPIVIVGAGRLGGALALALTAKRWRVRLHSRDTEGRERAKSLGLKSATPADLKRARVVLLCVPDAAVPAVAKELSTTLPRSAALVHTAGALSLDALGTEKGRTRGSFHPLCAVSSPRDSLAGHAVAVSTRSRALRDVLRRMAGDVGLQVLDVPESHRAAYHAGAVMSAGGLVALADAAVAALGAAGIPPDAALTALLPLMRSALRGVEARGLSGGLTGPIVRGDAGVVSAHLGALPEEVAPLYRLLSRRALRLAEGRLRPESRAALERLLR</sequence>
<evidence type="ECO:0000259" key="2">
    <source>
        <dbReference type="Pfam" id="PF10728"/>
    </source>
</evidence>
<name>A0ABX7P5C2_9BACT</name>